<feature type="signal peptide" evidence="1">
    <location>
        <begin position="1"/>
        <end position="20"/>
    </location>
</feature>
<gene>
    <name evidence="2" type="primary">PARPA_09406.1 scaffold 36645</name>
</gene>
<keyword evidence="1" id="KW-0732">Signal</keyword>
<dbReference type="PANTHER" id="PTHR40050:SF1">
    <property type="entry name" value="INNER SPORE COAT PROTEIN H"/>
    <property type="match status" value="1"/>
</dbReference>
<organism evidence="2 3">
    <name type="scientific">Parasitella parasitica</name>
    <dbReference type="NCBI Taxonomy" id="35722"/>
    <lineage>
        <taxon>Eukaryota</taxon>
        <taxon>Fungi</taxon>
        <taxon>Fungi incertae sedis</taxon>
        <taxon>Mucoromycota</taxon>
        <taxon>Mucoromycotina</taxon>
        <taxon>Mucoromycetes</taxon>
        <taxon>Mucorales</taxon>
        <taxon>Mucorineae</taxon>
        <taxon>Mucoraceae</taxon>
        <taxon>Parasitella</taxon>
    </lineage>
</organism>
<evidence type="ECO:0000256" key="1">
    <source>
        <dbReference type="SAM" id="SignalP"/>
    </source>
</evidence>
<dbReference type="Proteomes" id="UP000054107">
    <property type="component" value="Unassembled WGS sequence"/>
</dbReference>
<keyword evidence="3" id="KW-1185">Reference proteome</keyword>
<reference evidence="2 3" key="1">
    <citation type="submission" date="2014-09" db="EMBL/GenBank/DDBJ databases">
        <authorList>
            <person name="Ellenberger Sabrina"/>
        </authorList>
    </citation>
    <scope>NUCLEOTIDE SEQUENCE [LARGE SCALE GENOMIC DNA]</scope>
    <source>
        <strain evidence="2 3">CBS 412.66</strain>
    </source>
</reference>
<feature type="chain" id="PRO_5002121271" evidence="1">
    <location>
        <begin position="21"/>
        <end position="570"/>
    </location>
</feature>
<evidence type="ECO:0000313" key="2">
    <source>
        <dbReference type="EMBL" id="CEP15201.1"/>
    </source>
</evidence>
<dbReference type="EMBL" id="LN732021">
    <property type="protein sequence ID" value="CEP15201.1"/>
    <property type="molecule type" value="Genomic_DNA"/>
</dbReference>
<dbReference type="OrthoDB" id="10267127at2759"/>
<dbReference type="InterPro" id="IPR014867">
    <property type="entry name" value="Spore_coat_CotH_CotH2/3/7"/>
</dbReference>
<accession>A0A0B7NCM0</accession>
<dbReference type="PANTHER" id="PTHR40050">
    <property type="entry name" value="INNER SPORE COAT PROTEIN H"/>
    <property type="match status" value="1"/>
</dbReference>
<sequence>MLQKPAVLVVFLLGVSNAIAQNITYKVVTTALDNGDPLAMGVLIDDYKTPFPLTASADIPYIYTGYAPIAKSSYSYVRFNKNSWSLEEREAFSRDAVETDTVFEFYNRSQNTYSVPGLPQLYEPIDSMNRVKSDLHYNDRIPAIFLSGDISSFQTNSSKGVNAAVDVTYVGLDQAMTLKGAKIQLSGRGTRNLPKASYKIKFGEQDLLFGYKNIKLRSLITDPSYIREKMGFDLAESFGLPTTRYSFVRLFINNKPLGLFGLEEDFSNPWLANEFNNGVSQGFNQGILYNGAIRSNLQYLGESEAPYLEVKVKKFGDTAYSIKAKPTNGNADMKKLIAFTKFLKDAPSTEPDAAATWNSHVDTDSVLRSLALEVLLGDTDGYISSGDNYYIYEDPAHNGRFVYIMYDLDLTQGSASRSYVSQTLKGDYTKFLGYNEARPLLKQMLKVPEFKAKFESILRDFIRKQRDNQEFLYEHIDALASMIKEDVAWDKSISREHRETTVSQYLEEIVENGKDTNGKAAEPPVIDYSERVLRNDISFETAVNGNIDRITLMGLKQWYSEMIEAYSSFV</sequence>
<dbReference type="Pfam" id="PF08757">
    <property type="entry name" value="CotH"/>
    <property type="match status" value="1"/>
</dbReference>
<evidence type="ECO:0000313" key="3">
    <source>
        <dbReference type="Proteomes" id="UP000054107"/>
    </source>
</evidence>
<proteinExistence type="predicted"/>
<protein>
    <submittedName>
        <fullName evidence="2">Uncharacterized protein</fullName>
    </submittedName>
</protein>
<dbReference type="STRING" id="35722.A0A0B7NCM0"/>
<name>A0A0B7NCM0_9FUNG</name>
<dbReference type="AlphaFoldDB" id="A0A0B7NCM0"/>